<name>A0A8T2IXY6_9PIPI</name>
<organism evidence="1 2">
    <name type="scientific">Hymenochirus boettgeri</name>
    <name type="common">Congo dwarf clawed frog</name>
    <dbReference type="NCBI Taxonomy" id="247094"/>
    <lineage>
        <taxon>Eukaryota</taxon>
        <taxon>Metazoa</taxon>
        <taxon>Chordata</taxon>
        <taxon>Craniata</taxon>
        <taxon>Vertebrata</taxon>
        <taxon>Euteleostomi</taxon>
        <taxon>Amphibia</taxon>
        <taxon>Batrachia</taxon>
        <taxon>Anura</taxon>
        <taxon>Pipoidea</taxon>
        <taxon>Pipidae</taxon>
        <taxon>Pipinae</taxon>
        <taxon>Hymenochirus</taxon>
    </lineage>
</organism>
<dbReference type="PANTHER" id="PTHR28532">
    <property type="entry name" value="GEO13458P1"/>
    <property type="match status" value="1"/>
</dbReference>
<reference evidence="1" key="1">
    <citation type="thesis" date="2020" institute="ProQuest LLC" country="789 East Eisenhower Parkway, Ann Arbor, MI, USA">
        <title>Comparative Genomics and Chromosome Evolution.</title>
        <authorList>
            <person name="Mudd A.B."/>
        </authorList>
    </citation>
    <scope>NUCLEOTIDE SEQUENCE</scope>
    <source>
        <strain evidence="1">Female2</strain>
        <tissue evidence="1">Blood</tissue>
    </source>
</reference>
<evidence type="ECO:0000313" key="1">
    <source>
        <dbReference type="EMBL" id="KAG8437869.1"/>
    </source>
</evidence>
<dbReference type="PANTHER" id="PTHR28532:SF1">
    <property type="entry name" value="ORAL CANCER OVEREXPRESSED 1"/>
    <property type="match status" value="1"/>
</dbReference>
<evidence type="ECO:0008006" key="3">
    <source>
        <dbReference type="Google" id="ProtNLM"/>
    </source>
</evidence>
<proteinExistence type="predicted"/>
<protein>
    <recommendedName>
        <fullName evidence="3">Oral cancer overexpressed 1</fullName>
    </recommendedName>
</protein>
<dbReference type="Proteomes" id="UP000812440">
    <property type="component" value="Chromosome 4"/>
</dbReference>
<accession>A0A8T2IXY6</accession>
<keyword evidence="2" id="KW-1185">Reference proteome</keyword>
<dbReference type="EMBL" id="JAACNH010000007">
    <property type="protein sequence ID" value="KAG8437869.1"/>
    <property type="molecule type" value="Genomic_DNA"/>
</dbReference>
<sequence>MDAVGDLFEEIIMCEQRYHGEGYKEGFAEGNHVGESEGKQYGAIYGAQAGSEIGCYLGFASTWRLLLSSGNDDHQRRKIKALDLLIKMIQNSSLEDPTNYNLQEEITKIRGKVKQVCSMLNIQPDFKISFDGAGLPFE</sequence>
<dbReference type="InterPro" id="IPR052436">
    <property type="entry name" value="LTO1_adapter"/>
</dbReference>
<dbReference type="OrthoDB" id="48036at2759"/>
<evidence type="ECO:0000313" key="2">
    <source>
        <dbReference type="Proteomes" id="UP000812440"/>
    </source>
</evidence>
<comment type="caution">
    <text evidence="1">The sequence shown here is derived from an EMBL/GenBank/DDBJ whole genome shotgun (WGS) entry which is preliminary data.</text>
</comment>
<gene>
    <name evidence="1" type="ORF">GDO86_008535</name>
</gene>
<dbReference type="AlphaFoldDB" id="A0A8T2IXY6"/>